<protein>
    <recommendedName>
        <fullName evidence="6">ABC-2 type transporter transmembrane domain-containing protein</fullName>
    </recommendedName>
</protein>
<dbReference type="InterPro" id="IPR051328">
    <property type="entry name" value="T7SS_ABC-Transporter"/>
</dbReference>
<dbReference type="PATRIC" id="fig|314722.6.peg.3197"/>
<evidence type="ECO:0000259" key="6">
    <source>
        <dbReference type="Pfam" id="PF01061"/>
    </source>
</evidence>
<evidence type="ECO:0000256" key="4">
    <source>
        <dbReference type="ARBA" id="ARBA00023136"/>
    </source>
</evidence>
<feature type="transmembrane region" description="Helical" evidence="5">
    <location>
        <begin position="235"/>
        <end position="258"/>
    </location>
</feature>
<evidence type="ECO:0000313" key="8">
    <source>
        <dbReference type="Proteomes" id="UP000033067"/>
    </source>
</evidence>
<evidence type="ECO:0000256" key="3">
    <source>
        <dbReference type="ARBA" id="ARBA00022989"/>
    </source>
</evidence>
<dbReference type="Proteomes" id="UP000033067">
    <property type="component" value="Chromosome"/>
</dbReference>
<dbReference type="EMBL" id="CP011144">
    <property type="protein sequence ID" value="AKC87834.1"/>
    <property type="molecule type" value="Genomic_DNA"/>
</dbReference>
<dbReference type="PANTHER" id="PTHR43077:SF11">
    <property type="entry name" value="TRANSPORT PERMEASE YVFS-RELATED"/>
    <property type="match status" value="1"/>
</dbReference>
<dbReference type="OrthoDB" id="9786643at2"/>
<dbReference type="RefSeq" id="WP_052633447.1">
    <property type="nucleotide sequence ID" value="NZ_CP011144.1"/>
</dbReference>
<evidence type="ECO:0000256" key="2">
    <source>
        <dbReference type="ARBA" id="ARBA00022692"/>
    </source>
</evidence>
<accession>A0A0E3Z417</accession>
<evidence type="ECO:0000313" key="7">
    <source>
        <dbReference type="EMBL" id="AKC87834.1"/>
    </source>
</evidence>
<feature type="transmembrane region" description="Helical" evidence="5">
    <location>
        <begin position="40"/>
        <end position="61"/>
    </location>
</feature>
<dbReference type="AlphaFoldDB" id="A0A0E3Z417"/>
<organism evidence="7 8">
    <name type="scientific">Pseudoxanthomonas suwonensis</name>
    <dbReference type="NCBI Taxonomy" id="314722"/>
    <lineage>
        <taxon>Bacteria</taxon>
        <taxon>Pseudomonadati</taxon>
        <taxon>Pseudomonadota</taxon>
        <taxon>Gammaproteobacteria</taxon>
        <taxon>Lysobacterales</taxon>
        <taxon>Lysobacteraceae</taxon>
        <taxon>Pseudoxanthomonas</taxon>
    </lineage>
</organism>
<feature type="transmembrane region" description="Helical" evidence="5">
    <location>
        <begin position="153"/>
        <end position="174"/>
    </location>
</feature>
<keyword evidence="2 5" id="KW-0812">Transmembrane</keyword>
<proteinExistence type="predicted"/>
<dbReference type="KEGG" id="psuw:WQ53_14760"/>
<dbReference type="Pfam" id="PF01061">
    <property type="entry name" value="ABC2_membrane"/>
    <property type="match status" value="1"/>
</dbReference>
<keyword evidence="4 5" id="KW-0472">Membrane</keyword>
<feature type="transmembrane region" description="Helical" evidence="5">
    <location>
        <begin position="73"/>
        <end position="97"/>
    </location>
</feature>
<dbReference type="PANTHER" id="PTHR43077">
    <property type="entry name" value="TRANSPORT PERMEASE YVFS-RELATED"/>
    <property type="match status" value="1"/>
</dbReference>
<dbReference type="GO" id="GO:0016020">
    <property type="term" value="C:membrane"/>
    <property type="evidence" value="ECO:0007669"/>
    <property type="project" value="UniProtKB-SubCell"/>
</dbReference>
<name>A0A0E3Z417_9GAMM</name>
<dbReference type="GO" id="GO:0140359">
    <property type="term" value="F:ABC-type transporter activity"/>
    <property type="evidence" value="ECO:0007669"/>
    <property type="project" value="InterPro"/>
</dbReference>
<keyword evidence="8" id="KW-1185">Reference proteome</keyword>
<keyword evidence="3 5" id="KW-1133">Transmembrane helix</keyword>
<feature type="transmembrane region" description="Helical" evidence="5">
    <location>
        <begin position="118"/>
        <end position="141"/>
    </location>
</feature>
<reference evidence="7 8" key="1">
    <citation type="journal article" date="2015" name="Genome Announc.">
        <title>Complete Genome Sequence of Pseudoxanthomonas suwonensis Strain J1, a Cellulose-Degrading Bacterium Isolated from Leaf- and Wood-Enriched Soil.</title>
        <authorList>
            <person name="Hou L."/>
            <person name="Jiang J."/>
            <person name="Xu Z."/>
            <person name="Zhou Y."/>
            <person name="Leung F.C."/>
        </authorList>
    </citation>
    <scope>NUCLEOTIDE SEQUENCE [LARGE SCALE GENOMIC DNA]</scope>
    <source>
        <strain evidence="7 8">J1</strain>
    </source>
</reference>
<comment type="subcellular location">
    <subcellularLocation>
        <location evidence="1">Membrane</location>
        <topology evidence="1">Multi-pass membrane protein</topology>
    </subcellularLocation>
</comment>
<feature type="domain" description="ABC-2 type transporter transmembrane" evidence="6">
    <location>
        <begin position="30"/>
        <end position="210"/>
    </location>
</feature>
<gene>
    <name evidence="7" type="ORF">WQ53_14760</name>
</gene>
<feature type="transmembrane region" description="Helical" evidence="5">
    <location>
        <begin position="186"/>
        <end position="204"/>
    </location>
</feature>
<evidence type="ECO:0000256" key="5">
    <source>
        <dbReference type="SAM" id="Phobius"/>
    </source>
</evidence>
<sequence>MNADALNDRALAGPPPRRLMAAYLEETRCEALRLLRNPGLAFPVLVMPVALYALIGLVVTADATAKDPMVGVFLFSAFSVMAISMPALFGIGTSLAMEREMGMLRLKRAQPAPTGSWLVAKIACGLAFGAIAYLPILGVALAAGRLPLEPVRIVAMSATLLACAIPFCAMGLMIGTLFRGSSAPGYANLVYLPGCYLSGMFFPLPQSMHWQVPLWPQFHVSQLAMHAGGIDKLQFVPVLVAAGGAVGFTVLFSAVAIWRLARKG</sequence>
<evidence type="ECO:0000256" key="1">
    <source>
        <dbReference type="ARBA" id="ARBA00004141"/>
    </source>
</evidence>
<dbReference type="InterPro" id="IPR013525">
    <property type="entry name" value="ABC2_TM"/>
</dbReference>